<evidence type="ECO:0000256" key="5">
    <source>
        <dbReference type="PIRSR" id="PIRSR615500-1"/>
    </source>
</evidence>
<keyword evidence="2 6" id="KW-0645">Protease</keyword>
<evidence type="ECO:0000256" key="7">
    <source>
        <dbReference type="RuleBase" id="RU003355"/>
    </source>
</evidence>
<dbReference type="InterPro" id="IPR036852">
    <property type="entry name" value="Peptidase_S8/S53_dom_sf"/>
</dbReference>
<dbReference type="SUPFAM" id="SSF52743">
    <property type="entry name" value="Subtilisin-like"/>
    <property type="match status" value="1"/>
</dbReference>
<dbReference type="Proteomes" id="UP000193642">
    <property type="component" value="Unassembled WGS sequence"/>
</dbReference>
<feature type="active site" description="Charge relay system" evidence="5 6">
    <location>
        <position position="145"/>
    </location>
</feature>
<dbReference type="Gene3D" id="3.40.50.200">
    <property type="entry name" value="Peptidase S8/S53 domain"/>
    <property type="match status" value="1"/>
</dbReference>
<feature type="domain" description="Peptidase S8/S53" evidence="9">
    <location>
        <begin position="81"/>
        <end position="472"/>
    </location>
</feature>
<evidence type="ECO:0000313" key="10">
    <source>
        <dbReference type="EMBL" id="ORY41834.1"/>
    </source>
</evidence>
<dbReference type="GO" id="GO:0006508">
    <property type="term" value="P:proteolysis"/>
    <property type="evidence" value="ECO:0007669"/>
    <property type="project" value="UniProtKB-KW"/>
</dbReference>
<dbReference type="STRING" id="329046.A0A1Y2C4L8"/>
<evidence type="ECO:0000256" key="8">
    <source>
        <dbReference type="SAM" id="MobiDB-lite"/>
    </source>
</evidence>
<evidence type="ECO:0000256" key="4">
    <source>
        <dbReference type="ARBA" id="ARBA00022825"/>
    </source>
</evidence>
<evidence type="ECO:0000313" key="11">
    <source>
        <dbReference type="Proteomes" id="UP000193642"/>
    </source>
</evidence>
<comment type="similarity">
    <text evidence="1 6 7">Belongs to the peptidase S8 family.</text>
</comment>
<keyword evidence="11" id="KW-1185">Reference proteome</keyword>
<feature type="active site" description="Charge relay system" evidence="5 6">
    <location>
        <position position="452"/>
    </location>
</feature>
<dbReference type="InterPro" id="IPR022398">
    <property type="entry name" value="Peptidase_S8_His-AS"/>
</dbReference>
<reference evidence="10 11" key="1">
    <citation type="submission" date="2016-07" db="EMBL/GenBank/DDBJ databases">
        <title>Pervasive Adenine N6-methylation of Active Genes in Fungi.</title>
        <authorList>
            <consortium name="DOE Joint Genome Institute"/>
            <person name="Mondo S.J."/>
            <person name="Dannebaum R.O."/>
            <person name="Kuo R.C."/>
            <person name="Labutti K."/>
            <person name="Haridas S."/>
            <person name="Kuo A."/>
            <person name="Salamov A."/>
            <person name="Ahrendt S.R."/>
            <person name="Lipzen A."/>
            <person name="Sullivan W."/>
            <person name="Andreopoulos W.B."/>
            <person name="Clum A."/>
            <person name="Lindquist E."/>
            <person name="Daum C."/>
            <person name="Ramamoorthy G.K."/>
            <person name="Gryganskyi A."/>
            <person name="Culley D."/>
            <person name="Magnuson J.K."/>
            <person name="James T.Y."/>
            <person name="O'Malley M.A."/>
            <person name="Stajich J.E."/>
            <person name="Spatafora J.W."/>
            <person name="Visel A."/>
            <person name="Grigoriev I.V."/>
        </authorList>
    </citation>
    <scope>NUCLEOTIDE SEQUENCE [LARGE SCALE GENOMIC DNA]</scope>
    <source>
        <strain evidence="10 11">JEL800</strain>
    </source>
</reference>
<evidence type="ECO:0000256" key="3">
    <source>
        <dbReference type="ARBA" id="ARBA00022801"/>
    </source>
</evidence>
<protein>
    <submittedName>
        <fullName evidence="10">Subtilisin-like protein</fullName>
    </submittedName>
</protein>
<dbReference type="OrthoDB" id="2162597at2759"/>
<evidence type="ECO:0000259" key="9">
    <source>
        <dbReference type="Pfam" id="PF00082"/>
    </source>
</evidence>
<dbReference type="InterPro" id="IPR000209">
    <property type="entry name" value="Peptidase_S8/S53_dom"/>
</dbReference>
<name>A0A1Y2C4L8_9FUNG</name>
<dbReference type="Pfam" id="PF00082">
    <property type="entry name" value="Peptidase_S8"/>
    <property type="match status" value="1"/>
</dbReference>
<dbReference type="PROSITE" id="PS00138">
    <property type="entry name" value="SUBTILASE_SER"/>
    <property type="match status" value="1"/>
</dbReference>
<evidence type="ECO:0000256" key="2">
    <source>
        <dbReference type="ARBA" id="ARBA00022670"/>
    </source>
</evidence>
<dbReference type="InterPro" id="IPR023827">
    <property type="entry name" value="Peptidase_S8_Asp-AS"/>
</dbReference>
<dbReference type="PROSITE" id="PS00136">
    <property type="entry name" value="SUBTILASE_ASP"/>
    <property type="match status" value="1"/>
</dbReference>
<dbReference type="InterPro" id="IPR050131">
    <property type="entry name" value="Peptidase_S8_subtilisin-like"/>
</dbReference>
<dbReference type="GO" id="GO:0005615">
    <property type="term" value="C:extracellular space"/>
    <property type="evidence" value="ECO:0007669"/>
    <property type="project" value="TreeGrafter"/>
</dbReference>
<evidence type="ECO:0000256" key="6">
    <source>
        <dbReference type="PROSITE-ProRule" id="PRU01240"/>
    </source>
</evidence>
<dbReference type="PANTHER" id="PTHR43806">
    <property type="entry name" value="PEPTIDASE S8"/>
    <property type="match status" value="1"/>
</dbReference>
<dbReference type="InterPro" id="IPR015500">
    <property type="entry name" value="Peptidase_S8_subtilisin-rel"/>
</dbReference>
<dbReference type="GO" id="GO:0004252">
    <property type="term" value="F:serine-type endopeptidase activity"/>
    <property type="evidence" value="ECO:0007669"/>
    <property type="project" value="UniProtKB-UniRule"/>
</dbReference>
<proteinExistence type="inferred from homology"/>
<sequence length="807" mass="85885">MVHFPQGVDAKAQIQSHFAATNTPYSIRVAVNNKYANFASFTIENGGACVSIQKSEVQQTPELIHTITGVNDARKLLKLTGKGLNVAVIDSGVHYLHPALGGGFGPGYKVAKGYDFVGDAFTGQAGSPPPTPDSDPLDACSEESHGTHVAGIIAADARNITQAGWIPSVPFTGVAPDATIFAYRIFGCTGSTSSDLEAAAIYQAAADGAHVINLSIGGGPDYYDDSAATYAAEVVSKDGHFVVASAGNDGAAGTFVTGSPAVGRSALGVASFDNVAAPQVYMTVDGAKFIYNVGSANPTKFADGQVLDIVVNNLDADVNDVQDDANGKAMLIRWGDTAKGGSAARCASACILYSNNDAMSNILGAAQIPSMFIPRAAGQAILAAIKAGKAPKVVATWQLMNMPIKTAATLSDFSSPGLDNELWFKPDLGGIGGQRVPSQGFHENYGVMSGTSMASPYVAGKRKHHFQRIARLPPEYRVSQTSLRTELHSSPSYQGAGLINAYAAASIKTIVLPSAIALNDTVNLKQSYNFTITNNYKFDQNYYLNNNAAATVRWIWQEAWDFKLVRVKAGKSVTVSFQITPPSVDSSLYAVYGGYISIVNDYDDNVISVPYAGVVGDWKNRNIWTRKSASLASKWLIPSVKSLGFKGDITAFASTGAFPDLSFKTPVARNAVVNMTSSNGLFLLPLPSMNARFAEIQAIYQGADITPLLKAGFASRSVVLRYGDILNGGTRPGYFEPLQRTTFAKAQSIQANGIYQWTGIGYNKVFRLARLPPGPYRIVFAAQKNFGDEYNNDDFDVVASEAFNLVY</sequence>
<feature type="region of interest" description="Disordered" evidence="8">
    <location>
        <begin position="122"/>
        <end position="142"/>
    </location>
</feature>
<dbReference type="PRINTS" id="PR00723">
    <property type="entry name" value="SUBTILISIN"/>
</dbReference>
<accession>A0A1Y2C4L8</accession>
<gene>
    <name evidence="10" type="ORF">BCR33DRAFT_767234</name>
</gene>
<dbReference type="AlphaFoldDB" id="A0A1Y2C4L8"/>
<dbReference type="Gene3D" id="3.50.30.30">
    <property type="match status" value="1"/>
</dbReference>
<keyword evidence="3 6" id="KW-0378">Hydrolase</keyword>
<dbReference type="PANTHER" id="PTHR43806:SF66">
    <property type="entry name" value="SERIN ENDOPEPTIDASE"/>
    <property type="match status" value="1"/>
</dbReference>
<evidence type="ECO:0000256" key="1">
    <source>
        <dbReference type="ARBA" id="ARBA00011073"/>
    </source>
</evidence>
<dbReference type="InterPro" id="IPR023828">
    <property type="entry name" value="Peptidase_S8_Ser-AS"/>
</dbReference>
<organism evidence="10 11">
    <name type="scientific">Rhizoclosmatium globosum</name>
    <dbReference type="NCBI Taxonomy" id="329046"/>
    <lineage>
        <taxon>Eukaryota</taxon>
        <taxon>Fungi</taxon>
        <taxon>Fungi incertae sedis</taxon>
        <taxon>Chytridiomycota</taxon>
        <taxon>Chytridiomycota incertae sedis</taxon>
        <taxon>Chytridiomycetes</taxon>
        <taxon>Chytridiales</taxon>
        <taxon>Chytriomycetaceae</taxon>
        <taxon>Rhizoclosmatium</taxon>
    </lineage>
</organism>
<dbReference type="PROSITE" id="PS00137">
    <property type="entry name" value="SUBTILASE_HIS"/>
    <property type="match status" value="1"/>
</dbReference>
<feature type="active site" description="Charge relay system" evidence="5 6">
    <location>
        <position position="90"/>
    </location>
</feature>
<keyword evidence="4 6" id="KW-0720">Serine protease</keyword>
<comment type="caution">
    <text evidence="10">The sequence shown here is derived from an EMBL/GenBank/DDBJ whole genome shotgun (WGS) entry which is preliminary data.</text>
</comment>
<dbReference type="EMBL" id="MCGO01000030">
    <property type="protein sequence ID" value="ORY41834.1"/>
    <property type="molecule type" value="Genomic_DNA"/>
</dbReference>
<dbReference type="PROSITE" id="PS51892">
    <property type="entry name" value="SUBTILASE"/>
    <property type="match status" value="1"/>
</dbReference>